<dbReference type="Pfam" id="PF07811">
    <property type="entry name" value="TadE"/>
    <property type="match status" value="1"/>
</dbReference>
<dbReference type="RefSeq" id="WP_080816909.1">
    <property type="nucleotide sequence ID" value="NZ_LT009748.1"/>
</dbReference>
<protein>
    <recommendedName>
        <fullName evidence="2">TadE-like domain-containing protein</fullName>
    </recommendedName>
</protein>
<proteinExistence type="predicted"/>
<gene>
    <name evidence="3" type="ORF">AGR7C_Cc120061</name>
</gene>
<evidence type="ECO:0000313" key="3">
    <source>
        <dbReference type="EMBL" id="CUX18132.1"/>
    </source>
</evidence>
<accession>A0A1S7PAC3</accession>
<keyword evidence="1" id="KW-0472">Membrane</keyword>
<sequence length="188" mass="20576">MKSFLLSRQDQSRGVGLRYRFAHRLCSRLLGDRKAATAVETALLLPLFFALIFGTLEIGLLMLYYLYLSSASNAGIEYLRKAAADGKPATEIALRKAISSHFIGGTDETTLKIALSPIPDDDIAEAKVPIPIVNDFRPPADTAGQYILAVGYNWNFFMPTTRFLVPSTGGVHQLRNISLAITAVKVSE</sequence>
<feature type="domain" description="TadE-like" evidence="2">
    <location>
        <begin position="36"/>
        <end position="75"/>
    </location>
</feature>
<name>A0A1S7PAC3_9HYPH</name>
<dbReference type="EMBL" id="FBWG01000004">
    <property type="protein sequence ID" value="CUX18132.1"/>
    <property type="molecule type" value="Genomic_DNA"/>
</dbReference>
<feature type="transmembrane region" description="Helical" evidence="1">
    <location>
        <begin position="43"/>
        <end position="67"/>
    </location>
</feature>
<dbReference type="InterPro" id="IPR012495">
    <property type="entry name" value="TadE-like_dom"/>
</dbReference>
<evidence type="ECO:0000256" key="1">
    <source>
        <dbReference type="SAM" id="Phobius"/>
    </source>
</evidence>
<reference evidence="3 4" key="1">
    <citation type="submission" date="2016-01" db="EMBL/GenBank/DDBJ databases">
        <authorList>
            <person name="Oliw E.H."/>
        </authorList>
    </citation>
    <scope>NUCLEOTIDE SEQUENCE [LARGE SCALE GENOMIC DNA]</scope>
    <source>
        <strain evidence="3 4">Zutra 3-1</strain>
    </source>
</reference>
<evidence type="ECO:0000313" key="4">
    <source>
        <dbReference type="Proteomes" id="UP000191987"/>
    </source>
</evidence>
<dbReference type="AlphaFoldDB" id="A0A1S7PAC3"/>
<keyword evidence="1" id="KW-1133">Transmembrane helix</keyword>
<keyword evidence="1" id="KW-0812">Transmembrane</keyword>
<evidence type="ECO:0000259" key="2">
    <source>
        <dbReference type="Pfam" id="PF07811"/>
    </source>
</evidence>
<dbReference type="Proteomes" id="UP000191987">
    <property type="component" value="Unassembled WGS sequence"/>
</dbReference>
<organism evidence="3 4">
    <name type="scientific">Agrobacterium deltaense Zutra 3/1</name>
    <dbReference type="NCBI Taxonomy" id="1183427"/>
    <lineage>
        <taxon>Bacteria</taxon>
        <taxon>Pseudomonadati</taxon>
        <taxon>Pseudomonadota</taxon>
        <taxon>Alphaproteobacteria</taxon>
        <taxon>Hyphomicrobiales</taxon>
        <taxon>Rhizobiaceae</taxon>
        <taxon>Rhizobium/Agrobacterium group</taxon>
        <taxon>Agrobacterium</taxon>
    </lineage>
</organism>